<sequence length="370" mass="43679">MRSFGMQSSLLQHLRTMESEVIDLHIQLERAFVEKIKTTTELEKLCDVTYKLDSFGNSKDRHAYKFSLLFDRMAKLSHFMTTEDFHRIVVFICRQKLYQTVILDTLTKYFIEHNEAVMETSFVWLVYAIAMSGYEPQEQSVFNKLCIEKTLNHFNKMDIEEQISLAYGLSILQICPQEILCQIFSLEYLVLVDKHRLRGQDVSIKIMGLNRCAVLEYPQLNIPWFHESYEDQFINYFDMLDHHFNYLPEALSQVLGGPKFFQKNVLTPYFHPIYAELFLDENKRPVYYSKAKQVQAKNAQYQPIAIVAFAEQSTPLNEDKKLTGILQTYIRQLEIIGYKVVVIRSTEWNSMAMYDEDERVNYLMKKLFTV</sequence>
<dbReference type="InterPro" id="IPR013584">
    <property type="entry name" value="RAP"/>
</dbReference>
<accession>A0AAE0TBD9</accession>
<gene>
    <name evidence="2" type="ORF">CHS0354_009970</name>
</gene>
<dbReference type="SMART" id="SM00952">
    <property type="entry name" value="RAP"/>
    <property type="match status" value="1"/>
</dbReference>
<feature type="domain" description="RAP" evidence="1">
    <location>
        <begin position="304"/>
        <end position="365"/>
    </location>
</feature>
<dbReference type="Pfam" id="PF08368">
    <property type="entry name" value="FAST_2"/>
    <property type="match status" value="1"/>
</dbReference>
<dbReference type="AlphaFoldDB" id="A0AAE0TBD9"/>
<dbReference type="Proteomes" id="UP001195483">
    <property type="component" value="Unassembled WGS sequence"/>
</dbReference>
<evidence type="ECO:0000313" key="2">
    <source>
        <dbReference type="EMBL" id="KAK3607239.1"/>
    </source>
</evidence>
<dbReference type="EMBL" id="JAEAOA010000630">
    <property type="protein sequence ID" value="KAK3607239.1"/>
    <property type="molecule type" value="Genomic_DNA"/>
</dbReference>
<evidence type="ECO:0000259" key="1">
    <source>
        <dbReference type="PROSITE" id="PS51286"/>
    </source>
</evidence>
<name>A0AAE0TBD9_9BIVA</name>
<reference evidence="2" key="2">
    <citation type="journal article" date="2021" name="Genome Biol. Evol.">
        <title>Developing a high-quality reference genome for a parasitic bivalve with doubly uniparental inheritance (Bivalvia: Unionida).</title>
        <authorList>
            <person name="Smith C.H."/>
        </authorList>
    </citation>
    <scope>NUCLEOTIDE SEQUENCE</scope>
    <source>
        <strain evidence="2">CHS0354</strain>
        <tissue evidence="2">Mantle</tissue>
    </source>
</reference>
<dbReference type="InterPro" id="IPR013579">
    <property type="entry name" value="FAST_2"/>
</dbReference>
<evidence type="ECO:0000313" key="3">
    <source>
        <dbReference type="Proteomes" id="UP001195483"/>
    </source>
</evidence>
<organism evidence="2 3">
    <name type="scientific">Potamilus streckersoni</name>
    <dbReference type="NCBI Taxonomy" id="2493646"/>
    <lineage>
        <taxon>Eukaryota</taxon>
        <taxon>Metazoa</taxon>
        <taxon>Spiralia</taxon>
        <taxon>Lophotrochozoa</taxon>
        <taxon>Mollusca</taxon>
        <taxon>Bivalvia</taxon>
        <taxon>Autobranchia</taxon>
        <taxon>Heteroconchia</taxon>
        <taxon>Palaeoheterodonta</taxon>
        <taxon>Unionida</taxon>
        <taxon>Unionoidea</taxon>
        <taxon>Unionidae</taxon>
        <taxon>Ambleminae</taxon>
        <taxon>Lampsilini</taxon>
        <taxon>Potamilus</taxon>
    </lineage>
</organism>
<proteinExistence type="predicted"/>
<reference evidence="2" key="1">
    <citation type="journal article" date="2021" name="Genome Biol. Evol.">
        <title>A High-Quality Reference Genome for a Parasitic Bivalve with Doubly Uniparental Inheritance (Bivalvia: Unionida).</title>
        <authorList>
            <person name="Smith C.H."/>
        </authorList>
    </citation>
    <scope>NUCLEOTIDE SEQUENCE</scope>
    <source>
        <strain evidence="2">CHS0354</strain>
    </source>
</reference>
<keyword evidence="3" id="KW-1185">Reference proteome</keyword>
<protein>
    <recommendedName>
        <fullName evidence="1">RAP domain-containing protein</fullName>
    </recommendedName>
</protein>
<reference evidence="2" key="3">
    <citation type="submission" date="2023-05" db="EMBL/GenBank/DDBJ databases">
        <authorList>
            <person name="Smith C.H."/>
        </authorList>
    </citation>
    <scope>NUCLEOTIDE SEQUENCE</scope>
    <source>
        <strain evidence="2">CHS0354</strain>
        <tissue evidence="2">Mantle</tissue>
    </source>
</reference>
<dbReference type="PROSITE" id="PS51286">
    <property type="entry name" value="RAP"/>
    <property type="match status" value="1"/>
</dbReference>
<dbReference type="Pfam" id="PF08373">
    <property type="entry name" value="RAP"/>
    <property type="match status" value="1"/>
</dbReference>
<comment type="caution">
    <text evidence="2">The sequence shown here is derived from an EMBL/GenBank/DDBJ whole genome shotgun (WGS) entry which is preliminary data.</text>
</comment>